<dbReference type="InterPro" id="IPR017927">
    <property type="entry name" value="FAD-bd_FR_type"/>
</dbReference>
<dbReference type="InterPro" id="IPR008333">
    <property type="entry name" value="Cbr1-like_FAD-bd_dom"/>
</dbReference>
<dbReference type="Gene3D" id="3.40.50.80">
    <property type="entry name" value="Nucleotide-binding domain of ferredoxin-NADP reductase (FNR) module"/>
    <property type="match status" value="1"/>
</dbReference>
<keyword evidence="6" id="KW-0274">FAD</keyword>
<evidence type="ECO:0000313" key="12">
    <source>
        <dbReference type="EMBL" id="MCT7947199.1"/>
    </source>
</evidence>
<evidence type="ECO:0000256" key="7">
    <source>
        <dbReference type="ARBA" id="ARBA00022857"/>
    </source>
</evidence>
<protein>
    <recommendedName>
        <fullName evidence="3">ferredoxin--NADP(+) reductase</fullName>
        <ecNumber evidence="3">1.18.1.2</ecNumber>
    </recommendedName>
</protein>
<dbReference type="Proteomes" id="UP001155604">
    <property type="component" value="Unassembled WGS sequence"/>
</dbReference>
<dbReference type="GO" id="GO:0042167">
    <property type="term" value="P:heme catabolic process"/>
    <property type="evidence" value="ECO:0007669"/>
    <property type="project" value="TreeGrafter"/>
</dbReference>
<keyword evidence="4" id="KW-0285">Flavoprotein</keyword>
<dbReference type="InterPro" id="IPR001709">
    <property type="entry name" value="Flavoprot_Pyr_Nucl_cyt_Rdtase"/>
</dbReference>
<comment type="caution">
    <text evidence="12">The sequence shown here is derived from an EMBL/GenBank/DDBJ whole genome shotgun (WGS) entry which is preliminary data.</text>
</comment>
<evidence type="ECO:0000256" key="8">
    <source>
        <dbReference type="ARBA" id="ARBA00023002"/>
    </source>
</evidence>
<dbReference type="SUPFAM" id="SSF63380">
    <property type="entry name" value="Riboflavin synthase domain-like"/>
    <property type="match status" value="1"/>
</dbReference>
<reference evidence="12" key="1">
    <citation type="journal article" date="2023" name="Int. J. Syst. Evol. Microbiol.">
        <title>&lt;i&gt;Shewanella septentrionalis&lt;/i&gt; sp. nov. and &lt;i&gt;Shewanella holmiensis&lt;/i&gt; sp. nov., isolated from Baltic Sea water and sediments.</title>
        <authorList>
            <person name="Martin-Rodriguez A.J."/>
            <person name="Thorell K."/>
            <person name="Joffre E."/>
            <person name="Jensie-Markopoulos S."/>
            <person name="Moore E.R.B."/>
            <person name="Sjoling A."/>
        </authorList>
    </citation>
    <scope>NUCLEOTIDE SEQUENCE</scope>
    <source>
        <strain evidence="12">SP1W3</strain>
    </source>
</reference>
<proteinExistence type="inferred from homology"/>
<accession>A0A9X2WWY4</accession>
<dbReference type="RefSeq" id="WP_106651639.1">
    <property type="nucleotide sequence ID" value="NZ_JAMTCC010000035.1"/>
</dbReference>
<feature type="domain" description="FAD-binding FR-type" evidence="11">
    <location>
        <begin position="1"/>
        <end position="99"/>
    </location>
</feature>
<dbReference type="EC" id="1.18.1.2" evidence="3"/>
<evidence type="ECO:0000256" key="5">
    <source>
        <dbReference type="ARBA" id="ARBA00022741"/>
    </source>
</evidence>
<dbReference type="InterPro" id="IPR001433">
    <property type="entry name" value="OxRdtase_FAD/NAD-bd"/>
</dbReference>
<evidence type="ECO:0000256" key="6">
    <source>
        <dbReference type="ARBA" id="ARBA00022827"/>
    </source>
</evidence>
<comment type="cofactor">
    <cofactor evidence="1">
        <name>FAD</name>
        <dbReference type="ChEBI" id="CHEBI:57692"/>
    </cofactor>
</comment>
<dbReference type="GO" id="GO:0034599">
    <property type="term" value="P:cellular response to oxidative stress"/>
    <property type="evidence" value="ECO:0007669"/>
    <property type="project" value="TreeGrafter"/>
</dbReference>
<keyword evidence="7" id="KW-0521">NADP</keyword>
<dbReference type="Pfam" id="PF00175">
    <property type="entry name" value="NAD_binding_1"/>
    <property type="match status" value="1"/>
</dbReference>
<dbReference type="InterPro" id="IPR039261">
    <property type="entry name" value="FNR_nucleotide-bd"/>
</dbReference>
<evidence type="ECO:0000256" key="10">
    <source>
        <dbReference type="ARBA" id="ARBA00047776"/>
    </source>
</evidence>
<evidence type="ECO:0000256" key="9">
    <source>
        <dbReference type="ARBA" id="ARBA00034078"/>
    </source>
</evidence>
<dbReference type="InterPro" id="IPR033892">
    <property type="entry name" value="FNR_bac"/>
</dbReference>
<comment type="similarity">
    <text evidence="2">Belongs to the ferredoxin--NADP reductase type 1 family.</text>
</comment>
<comment type="cofactor">
    <cofactor evidence="9">
        <name>[2Fe-2S] cluster</name>
        <dbReference type="ChEBI" id="CHEBI:190135"/>
    </cofactor>
</comment>
<dbReference type="AlphaFoldDB" id="A0A9X2WWY4"/>
<dbReference type="Pfam" id="PF00970">
    <property type="entry name" value="FAD_binding_6"/>
    <property type="match status" value="1"/>
</dbReference>
<sequence length="249" mass="27568">MWTRGQVIERIDWSDKLFSLRIAAELAPFIAGQFIKLSQMQDDKRVARAYSLVNSPDKPYAEVLAVAVEDGLLSPQLQNLGIGDEIEITSTATGFMTLAEIPKGELQGKHLWFLATGTAVGPFLSMLDTHEPWERFEKVVLVYGVREAQDLAYLDKLRELERTYPAQFTLVLSVTREPFADALQCRIPEGLVSGEIEKKAGVTLSAADSQVMICGNPGMINGAQSALLDKGLVKNLRRAPGQITVEKYW</sequence>
<evidence type="ECO:0000256" key="3">
    <source>
        <dbReference type="ARBA" id="ARBA00013223"/>
    </source>
</evidence>
<dbReference type="PANTHER" id="PTHR47878:SF1">
    <property type="entry name" value="FLAVODOXIN_FERREDOXIN--NADP REDUCTASE"/>
    <property type="match status" value="1"/>
</dbReference>
<evidence type="ECO:0000256" key="1">
    <source>
        <dbReference type="ARBA" id="ARBA00001974"/>
    </source>
</evidence>
<comment type="catalytic activity">
    <reaction evidence="10">
        <text>2 reduced [2Fe-2S]-[ferredoxin] + NADP(+) + H(+) = 2 oxidized [2Fe-2S]-[ferredoxin] + NADPH</text>
        <dbReference type="Rhea" id="RHEA:20125"/>
        <dbReference type="Rhea" id="RHEA-COMP:10000"/>
        <dbReference type="Rhea" id="RHEA-COMP:10001"/>
        <dbReference type="ChEBI" id="CHEBI:15378"/>
        <dbReference type="ChEBI" id="CHEBI:33737"/>
        <dbReference type="ChEBI" id="CHEBI:33738"/>
        <dbReference type="ChEBI" id="CHEBI:57783"/>
        <dbReference type="ChEBI" id="CHEBI:58349"/>
        <dbReference type="EC" id="1.18.1.2"/>
    </reaction>
</comment>
<dbReference type="EMBL" id="JAMTCC010000035">
    <property type="protein sequence ID" value="MCT7947199.1"/>
    <property type="molecule type" value="Genomic_DNA"/>
</dbReference>
<dbReference type="PANTHER" id="PTHR47878">
    <property type="entry name" value="OXIDOREDUCTASE FAD/NAD(P)-BINDING DOMAIN PROTEIN"/>
    <property type="match status" value="1"/>
</dbReference>
<dbReference type="CDD" id="cd06195">
    <property type="entry name" value="FNR1"/>
    <property type="match status" value="1"/>
</dbReference>
<evidence type="ECO:0000256" key="4">
    <source>
        <dbReference type="ARBA" id="ARBA00022630"/>
    </source>
</evidence>
<keyword evidence="8" id="KW-0560">Oxidoreductase</keyword>
<dbReference type="PRINTS" id="PR00371">
    <property type="entry name" value="FPNCR"/>
</dbReference>
<keyword evidence="13" id="KW-1185">Reference proteome</keyword>
<dbReference type="GO" id="GO:0000166">
    <property type="term" value="F:nucleotide binding"/>
    <property type="evidence" value="ECO:0007669"/>
    <property type="project" value="UniProtKB-KW"/>
</dbReference>
<evidence type="ECO:0000256" key="2">
    <source>
        <dbReference type="ARBA" id="ARBA00008312"/>
    </source>
</evidence>
<evidence type="ECO:0000259" key="11">
    <source>
        <dbReference type="PROSITE" id="PS51384"/>
    </source>
</evidence>
<keyword evidence="5" id="KW-0547">Nucleotide-binding</keyword>
<dbReference type="SUPFAM" id="SSF52343">
    <property type="entry name" value="Ferredoxin reductase-like, C-terminal NADP-linked domain"/>
    <property type="match status" value="1"/>
</dbReference>
<dbReference type="GO" id="GO:0004324">
    <property type="term" value="F:ferredoxin-NADP+ reductase activity"/>
    <property type="evidence" value="ECO:0007669"/>
    <property type="project" value="UniProtKB-EC"/>
</dbReference>
<name>A0A9X2WWY4_9GAMM</name>
<dbReference type="InterPro" id="IPR017938">
    <property type="entry name" value="Riboflavin_synthase-like_b-brl"/>
</dbReference>
<dbReference type="Gene3D" id="2.40.30.10">
    <property type="entry name" value="Translation factors"/>
    <property type="match status" value="1"/>
</dbReference>
<dbReference type="PROSITE" id="PS51384">
    <property type="entry name" value="FAD_FR"/>
    <property type="match status" value="1"/>
</dbReference>
<evidence type="ECO:0000313" key="13">
    <source>
        <dbReference type="Proteomes" id="UP001155604"/>
    </source>
</evidence>
<dbReference type="InterPro" id="IPR051930">
    <property type="entry name" value="FNR_type-1"/>
</dbReference>
<gene>
    <name evidence="12" type="ORF">NE536_17720</name>
</gene>
<organism evidence="12 13">
    <name type="scientific">Shewanella septentrionalis</name>
    <dbReference type="NCBI Taxonomy" id="2952223"/>
    <lineage>
        <taxon>Bacteria</taxon>
        <taxon>Pseudomonadati</taxon>
        <taxon>Pseudomonadota</taxon>
        <taxon>Gammaproteobacteria</taxon>
        <taxon>Alteromonadales</taxon>
        <taxon>Shewanellaceae</taxon>
        <taxon>Shewanella</taxon>
    </lineage>
</organism>